<keyword evidence="2" id="KW-0812">Transmembrane</keyword>
<reference evidence="3 4" key="1">
    <citation type="submission" date="2024-05" db="EMBL/GenBank/DDBJ databases">
        <authorList>
            <person name="Liu Q."/>
            <person name="Xin Y.-H."/>
        </authorList>
    </citation>
    <scope>NUCLEOTIDE SEQUENCE [LARGE SCALE GENOMIC DNA]</scope>
    <source>
        <strain evidence="3 4">CGMCC 1.15349</strain>
    </source>
</reference>
<evidence type="ECO:0008006" key="5">
    <source>
        <dbReference type="Google" id="ProtNLM"/>
    </source>
</evidence>
<comment type="caution">
    <text evidence="3">The sequence shown here is derived from an EMBL/GenBank/DDBJ whole genome shotgun (WGS) entry which is preliminary data.</text>
</comment>
<protein>
    <recommendedName>
        <fullName evidence="5">Flap endonuclease-1-like 5' DNA nuclease</fullName>
    </recommendedName>
</protein>
<name>A0ABU9XPT6_9SPHN</name>
<feature type="coiled-coil region" evidence="1">
    <location>
        <begin position="48"/>
        <end position="82"/>
    </location>
</feature>
<dbReference type="Proteomes" id="UP001404104">
    <property type="component" value="Unassembled WGS sequence"/>
</dbReference>
<proteinExistence type="predicted"/>
<keyword evidence="2" id="KW-1133">Transmembrane helix</keyword>
<evidence type="ECO:0000313" key="3">
    <source>
        <dbReference type="EMBL" id="MEN2785841.1"/>
    </source>
</evidence>
<accession>A0ABU9XPT6</accession>
<dbReference type="RefSeq" id="WP_345863478.1">
    <property type="nucleotide sequence ID" value="NZ_JBDIMF010000001.1"/>
</dbReference>
<gene>
    <name evidence="3" type="ORF">ABC969_05330</name>
</gene>
<evidence type="ECO:0000256" key="2">
    <source>
        <dbReference type="SAM" id="Phobius"/>
    </source>
</evidence>
<organism evidence="3 4">
    <name type="scientific">Sphingomonas qilianensis</name>
    <dbReference type="NCBI Taxonomy" id="1736690"/>
    <lineage>
        <taxon>Bacteria</taxon>
        <taxon>Pseudomonadati</taxon>
        <taxon>Pseudomonadota</taxon>
        <taxon>Alphaproteobacteria</taxon>
        <taxon>Sphingomonadales</taxon>
        <taxon>Sphingomonadaceae</taxon>
        <taxon>Sphingomonas</taxon>
    </lineage>
</organism>
<sequence length="201" mass="22108">MLFTTPPQFIVLIILFVGGLLLGLGLHPGGKKWRKRFRDESGNYAQFRRDADKQIAEANRRIAELERENATLQDEATRAAAARGTRAGVIQAVPVSAAPPPEPRPDTPSAPAAAQTNTWFSVGRPDLGRIRGIDAELKTSLFGMGLTRYEDIIDLSPEDEMALEQRLALPPGHIAREAWREQAALLRDGHDAEHAQRFALG</sequence>
<keyword evidence="2" id="KW-0472">Membrane</keyword>
<dbReference type="EMBL" id="JBDIMF010000001">
    <property type="protein sequence ID" value="MEN2785841.1"/>
    <property type="molecule type" value="Genomic_DNA"/>
</dbReference>
<keyword evidence="4" id="KW-1185">Reference proteome</keyword>
<evidence type="ECO:0000256" key="1">
    <source>
        <dbReference type="SAM" id="Coils"/>
    </source>
</evidence>
<evidence type="ECO:0000313" key="4">
    <source>
        <dbReference type="Proteomes" id="UP001404104"/>
    </source>
</evidence>
<keyword evidence="1" id="KW-0175">Coiled coil</keyword>
<feature type="transmembrane region" description="Helical" evidence="2">
    <location>
        <begin position="6"/>
        <end position="26"/>
    </location>
</feature>